<dbReference type="RefSeq" id="WP_028461347.1">
    <property type="nucleotide sequence ID" value="NZ_FSRO01000001.1"/>
</dbReference>
<dbReference type="CDD" id="cd05358">
    <property type="entry name" value="GlcDH_SDR_c"/>
    <property type="match status" value="1"/>
</dbReference>
<dbReference type="FunFam" id="3.40.50.720:FF:000084">
    <property type="entry name" value="Short-chain dehydrogenase reductase"/>
    <property type="match status" value="1"/>
</dbReference>
<dbReference type="SUPFAM" id="SSF51735">
    <property type="entry name" value="NAD(P)-binding Rossmann-fold domains"/>
    <property type="match status" value="1"/>
</dbReference>
<keyword evidence="3" id="KW-1185">Reference proteome</keyword>
<dbReference type="InterPro" id="IPR002347">
    <property type="entry name" value="SDR_fam"/>
</dbReference>
<dbReference type="AlphaFoldDB" id="A0A1N6HH35"/>
<dbReference type="GO" id="GO:0032787">
    <property type="term" value="P:monocarboxylic acid metabolic process"/>
    <property type="evidence" value="ECO:0007669"/>
    <property type="project" value="UniProtKB-ARBA"/>
</dbReference>
<protein>
    <submittedName>
        <fullName evidence="2">Glucose 1-dehydrogenase</fullName>
    </submittedName>
</protein>
<evidence type="ECO:0000313" key="3">
    <source>
        <dbReference type="Proteomes" id="UP000185062"/>
    </source>
</evidence>
<organism evidence="2 3">
    <name type="scientific">Nitrosomonas cryotolerans ATCC 49181</name>
    <dbReference type="NCBI Taxonomy" id="1131553"/>
    <lineage>
        <taxon>Bacteria</taxon>
        <taxon>Pseudomonadati</taxon>
        <taxon>Pseudomonadota</taxon>
        <taxon>Betaproteobacteria</taxon>
        <taxon>Nitrosomonadales</taxon>
        <taxon>Nitrosomonadaceae</taxon>
        <taxon>Nitrosomonas</taxon>
    </lineage>
</organism>
<dbReference type="InterPro" id="IPR050259">
    <property type="entry name" value="SDR"/>
</dbReference>
<dbReference type="Proteomes" id="UP000185062">
    <property type="component" value="Unassembled WGS sequence"/>
</dbReference>
<dbReference type="eggNOG" id="COG1028">
    <property type="taxonomic scope" value="Bacteria"/>
</dbReference>
<dbReference type="NCBIfam" id="NF005559">
    <property type="entry name" value="PRK07231.1"/>
    <property type="match status" value="1"/>
</dbReference>
<comment type="similarity">
    <text evidence="1">Belongs to the short-chain dehydrogenases/reductases (SDR) family.</text>
</comment>
<reference evidence="2 3" key="1">
    <citation type="submission" date="2016-12" db="EMBL/GenBank/DDBJ databases">
        <authorList>
            <person name="Song W.-J."/>
            <person name="Kurnit D.M."/>
        </authorList>
    </citation>
    <scope>NUCLEOTIDE SEQUENCE [LARGE SCALE GENOMIC DNA]</scope>
    <source>
        <strain evidence="2 3">ATCC 49181</strain>
    </source>
</reference>
<dbReference type="NCBIfam" id="NF009466">
    <property type="entry name" value="PRK12826.1-2"/>
    <property type="match status" value="1"/>
</dbReference>
<evidence type="ECO:0000256" key="1">
    <source>
        <dbReference type="ARBA" id="ARBA00006484"/>
    </source>
</evidence>
<dbReference type="Gene3D" id="3.40.50.720">
    <property type="entry name" value="NAD(P)-binding Rossmann-like Domain"/>
    <property type="match status" value="1"/>
</dbReference>
<gene>
    <name evidence="2" type="ORF">SAMN02743940_1182</name>
</gene>
<dbReference type="InterPro" id="IPR020904">
    <property type="entry name" value="Sc_DH/Rdtase_CS"/>
</dbReference>
<name>A0A1N6HH35_9PROT</name>
<dbReference type="InterPro" id="IPR036291">
    <property type="entry name" value="NAD(P)-bd_dom_sf"/>
</dbReference>
<dbReference type="STRING" id="44575.SAMN05216419_101168"/>
<dbReference type="Pfam" id="PF13561">
    <property type="entry name" value="adh_short_C2"/>
    <property type="match status" value="1"/>
</dbReference>
<dbReference type="PANTHER" id="PTHR42879:SF2">
    <property type="entry name" value="3-OXOACYL-[ACYL-CARRIER-PROTEIN] REDUCTASE FABG"/>
    <property type="match status" value="1"/>
</dbReference>
<accession>A0A1N6HH35</accession>
<dbReference type="EMBL" id="FSRO01000001">
    <property type="protein sequence ID" value="SIO19043.1"/>
    <property type="molecule type" value="Genomic_DNA"/>
</dbReference>
<evidence type="ECO:0000313" key="2">
    <source>
        <dbReference type="EMBL" id="SIO19043.1"/>
    </source>
</evidence>
<dbReference type="PROSITE" id="PS00061">
    <property type="entry name" value="ADH_SHORT"/>
    <property type="match status" value="1"/>
</dbReference>
<dbReference type="PRINTS" id="PR00080">
    <property type="entry name" value="SDRFAMILY"/>
</dbReference>
<dbReference type="PRINTS" id="PR00081">
    <property type="entry name" value="GDHRDH"/>
</dbReference>
<sequence length="283" mass="30482">MATNEQLPDVVMPHCPHRNLLRGQKALVTGATSGIGKNIAIYLAQEGADVAINYIGSEDAANEMVAAIKASGGHAIAVQADVSREDQVQAMFQQTIETFGTIDILVNNAGLQQDAPFDQMTLAQWQKVIDVNLTGQFLCAREAIREFKRRGVVPAVSNAAGKIISISSVHEVIPWAGHVNYAASKGGVMLMNKSIAQEVAPYRIRVNSVCPGAIRTPINRLAWKTAEAYDKLMELIPYKRIGEPEDIARVVAWLASDDADYITGVSLFVDGGMTLYPGFAEGG</sequence>
<dbReference type="PANTHER" id="PTHR42879">
    <property type="entry name" value="3-OXOACYL-(ACYL-CARRIER-PROTEIN) REDUCTASE"/>
    <property type="match status" value="1"/>
</dbReference>
<proteinExistence type="inferred from homology"/>